<proteinExistence type="predicted"/>
<feature type="compositionally biased region" description="Basic and acidic residues" evidence="1">
    <location>
        <begin position="298"/>
        <end position="322"/>
    </location>
</feature>
<accession>A0A811QQF5</accession>
<evidence type="ECO:0000313" key="2">
    <source>
        <dbReference type="EMBL" id="CAD6258385.1"/>
    </source>
</evidence>
<feature type="compositionally biased region" description="Polar residues" evidence="1">
    <location>
        <begin position="247"/>
        <end position="270"/>
    </location>
</feature>
<evidence type="ECO:0000313" key="3">
    <source>
        <dbReference type="Proteomes" id="UP000604825"/>
    </source>
</evidence>
<dbReference type="PANTHER" id="PTHR34567:SF10">
    <property type="entry name" value="OS11G0140900 PROTEIN"/>
    <property type="match status" value="1"/>
</dbReference>
<feature type="region of interest" description="Disordered" evidence="1">
    <location>
        <begin position="247"/>
        <end position="322"/>
    </location>
</feature>
<dbReference type="OrthoDB" id="1899291at2759"/>
<protein>
    <submittedName>
        <fullName evidence="2">Uncharacterized protein</fullName>
    </submittedName>
</protein>
<organism evidence="2 3">
    <name type="scientific">Miscanthus lutarioriparius</name>
    <dbReference type="NCBI Taxonomy" id="422564"/>
    <lineage>
        <taxon>Eukaryota</taxon>
        <taxon>Viridiplantae</taxon>
        <taxon>Streptophyta</taxon>
        <taxon>Embryophyta</taxon>
        <taxon>Tracheophyta</taxon>
        <taxon>Spermatophyta</taxon>
        <taxon>Magnoliopsida</taxon>
        <taxon>Liliopsida</taxon>
        <taxon>Poales</taxon>
        <taxon>Poaceae</taxon>
        <taxon>PACMAD clade</taxon>
        <taxon>Panicoideae</taxon>
        <taxon>Andropogonodae</taxon>
        <taxon>Andropogoneae</taxon>
        <taxon>Saccharinae</taxon>
        <taxon>Miscanthus</taxon>
    </lineage>
</organism>
<reference evidence="2" key="1">
    <citation type="submission" date="2020-10" db="EMBL/GenBank/DDBJ databases">
        <authorList>
            <person name="Han B."/>
            <person name="Lu T."/>
            <person name="Zhao Q."/>
            <person name="Huang X."/>
            <person name="Zhao Y."/>
        </authorList>
    </citation>
    <scope>NUCLEOTIDE SEQUENCE</scope>
</reference>
<dbReference type="Proteomes" id="UP000604825">
    <property type="component" value="Unassembled WGS sequence"/>
</dbReference>
<dbReference type="AlphaFoldDB" id="A0A811QQF5"/>
<dbReference type="PANTHER" id="PTHR34567">
    <property type="entry name" value="FK506-BINDING-LIKE PROTEIN"/>
    <property type="match status" value="1"/>
</dbReference>
<name>A0A811QQF5_9POAL</name>
<gene>
    <name evidence="2" type="ORF">NCGR_LOCUS41860</name>
</gene>
<sequence>MADGAGTWVKLRERHRGGGSGETLSGRGLSVDTPRWARARQSRYASSDVGLSRDRTNGRSNGLDTIAVQKHCSVPLWEREFCSYVGNISWQRFCENKRYISVCNILEHWDDSGAFENFQNSKARFWAHYHGQPSDISLPDPDMYIDKVDHRCKVDPELVADLDKVRVPFEVDNSSGLATGSTNARADKNQCGNWDIYVEKPSEVNRWDWEANSKPDLSWGVKNESSSIWGKSSSGWGDALEKRNWRGSSNDHYSSNNRNSNFYGGSNNRYQQEDPSHASGRKRNSGEYFQQRNNKHRRQDERYQRSSWQDHRGRNDEWRPWH</sequence>
<keyword evidence="3" id="KW-1185">Reference proteome</keyword>
<evidence type="ECO:0000256" key="1">
    <source>
        <dbReference type="SAM" id="MobiDB-lite"/>
    </source>
</evidence>
<comment type="caution">
    <text evidence="2">The sequence shown here is derived from an EMBL/GenBank/DDBJ whole genome shotgun (WGS) entry which is preliminary data.</text>
</comment>
<dbReference type="EMBL" id="CAJGYO010000010">
    <property type="protein sequence ID" value="CAD6258385.1"/>
    <property type="molecule type" value="Genomic_DNA"/>
</dbReference>